<dbReference type="PIRSF" id="PIRSF001112">
    <property type="entry name" value="Epoxide_hydrolase"/>
    <property type="match status" value="1"/>
</dbReference>
<dbReference type="OrthoDB" id="7130006at2759"/>
<evidence type="ECO:0000256" key="2">
    <source>
        <dbReference type="ARBA" id="ARBA00022801"/>
    </source>
</evidence>
<dbReference type="GO" id="GO:0097176">
    <property type="term" value="P:epoxide metabolic process"/>
    <property type="evidence" value="ECO:0007669"/>
    <property type="project" value="TreeGrafter"/>
</dbReference>
<dbReference type="InterPro" id="IPR010497">
    <property type="entry name" value="Epoxide_hydro_N"/>
</dbReference>
<dbReference type="EMBL" id="LAFY01000466">
    <property type="protein sequence ID" value="KJX97670.1"/>
    <property type="molecule type" value="Genomic_DNA"/>
</dbReference>
<reference evidence="5 6" key="1">
    <citation type="submission" date="2015-03" db="EMBL/GenBank/DDBJ databases">
        <title>RNA-seq based gene annotation and comparative genomics of four Zymoseptoria species reveal species-specific pathogenicity related genes and transposable element activity.</title>
        <authorList>
            <person name="Grandaubert J."/>
            <person name="Bhattacharyya A."/>
            <person name="Stukenbrock E.H."/>
        </authorList>
    </citation>
    <scope>NUCLEOTIDE SEQUENCE [LARGE SCALE GENOMIC DNA]</scope>
    <source>
        <strain evidence="5 6">Zb18110</strain>
    </source>
</reference>
<dbReference type="PANTHER" id="PTHR21661:SF39">
    <property type="entry name" value="HYDROLASE, PUTATIVE (AFU_ORTHOLOGUE AFUA_3G08960)-RELATED"/>
    <property type="match status" value="1"/>
</dbReference>
<dbReference type="Proteomes" id="UP000033647">
    <property type="component" value="Unassembled WGS sequence"/>
</dbReference>
<evidence type="ECO:0000256" key="3">
    <source>
        <dbReference type="PIRSR" id="PIRSR001112-1"/>
    </source>
</evidence>
<keyword evidence="6" id="KW-1185">Reference proteome</keyword>
<comment type="caution">
    <text evidence="5">The sequence shown here is derived from an EMBL/GenBank/DDBJ whole genome shotgun (WGS) entry which is preliminary data.</text>
</comment>
<dbReference type="PRINTS" id="PR00412">
    <property type="entry name" value="EPOXHYDRLASE"/>
</dbReference>
<dbReference type="InterPro" id="IPR029058">
    <property type="entry name" value="AB_hydrolase_fold"/>
</dbReference>
<accession>A0A0F4GNA2</accession>
<protein>
    <submittedName>
        <fullName evidence="5">Epoxide hydrolase like protein</fullName>
    </submittedName>
</protein>
<dbReference type="SUPFAM" id="SSF53474">
    <property type="entry name" value="alpha/beta-Hydrolases"/>
    <property type="match status" value="1"/>
</dbReference>
<gene>
    <name evidence="5" type="ORF">TI39_contig474g00007</name>
</gene>
<comment type="similarity">
    <text evidence="1">Belongs to the peptidase S33 family.</text>
</comment>
<evidence type="ECO:0000256" key="1">
    <source>
        <dbReference type="ARBA" id="ARBA00010088"/>
    </source>
</evidence>
<proteinExistence type="inferred from homology"/>
<keyword evidence="2 5" id="KW-0378">Hydrolase</keyword>
<dbReference type="InterPro" id="IPR000639">
    <property type="entry name" value="Epox_hydrolase-like"/>
</dbReference>
<feature type="active site" description="Nucleophile" evidence="3">
    <location>
        <position position="192"/>
    </location>
</feature>
<dbReference type="Gene3D" id="3.40.50.1820">
    <property type="entry name" value="alpha/beta hydrolase"/>
    <property type="match status" value="1"/>
</dbReference>
<evidence type="ECO:0000313" key="6">
    <source>
        <dbReference type="Proteomes" id="UP000033647"/>
    </source>
</evidence>
<feature type="domain" description="Epoxide hydrolase N-terminal" evidence="4">
    <location>
        <begin position="10"/>
        <end position="124"/>
    </location>
</feature>
<dbReference type="Pfam" id="PF06441">
    <property type="entry name" value="EHN"/>
    <property type="match status" value="1"/>
</dbReference>
<dbReference type="STRING" id="1047168.A0A0F4GNA2"/>
<evidence type="ECO:0000313" key="5">
    <source>
        <dbReference type="EMBL" id="KJX97670.1"/>
    </source>
</evidence>
<organism evidence="5 6">
    <name type="scientific">Zymoseptoria brevis</name>
    <dbReference type="NCBI Taxonomy" id="1047168"/>
    <lineage>
        <taxon>Eukaryota</taxon>
        <taxon>Fungi</taxon>
        <taxon>Dikarya</taxon>
        <taxon>Ascomycota</taxon>
        <taxon>Pezizomycotina</taxon>
        <taxon>Dothideomycetes</taxon>
        <taxon>Dothideomycetidae</taxon>
        <taxon>Mycosphaerellales</taxon>
        <taxon>Mycosphaerellaceae</taxon>
        <taxon>Zymoseptoria</taxon>
    </lineage>
</organism>
<evidence type="ECO:0000259" key="4">
    <source>
        <dbReference type="Pfam" id="PF06441"/>
    </source>
</evidence>
<dbReference type="AlphaFoldDB" id="A0A0F4GNA2"/>
<feature type="active site" description="Proton donor" evidence="3">
    <location>
        <position position="313"/>
    </location>
</feature>
<feature type="active site" description="Proton acceptor" evidence="3">
    <location>
        <position position="368"/>
    </location>
</feature>
<dbReference type="InterPro" id="IPR016292">
    <property type="entry name" value="Epoxide_hydrolase"/>
</dbReference>
<name>A0A0F4GNA2_9PEZI</name>
<dbReference type="GO" id="GO:0004301">
    <property type="term" value="F:epoxide hydrolase activity"/>
    <property type="evidence" value="ECO:0007669"/>
    <property type="project" value="TreeGrafter"/>
</dbReference>
<dbReference type="PANTHER" id="PTHR21661">
    <property type="entry name" value="EPOXIDE HYDROLASE 1-RELATED"/>
    <property type="match status" value="1"/>
</dbReference>
<sequence length="391" mass="43664">MAPFSGALEVKPFKAAVSDSALEDFMQLLRLSKVGPATLENSSQADPAYGLSRDWTEKAKDYWLNKYDWRKTEERINSFENYKATITGEDGENLDIHFLALPSSNPDAVPLVLLHGWPGSPLEFVGMLDLARNKYKSEDLPYTFIVPSLPGYAYSSGPSMKSESTCETMAYFVDKLMVGLGFGSGYIAQGGDIGSFVSRILGAQYESCKAVHVNFNIMQPPEGEASKDVTATEMKGLERAGQFDNQGSSYAMEHGQRPATIGLVLSTSPLALLIWIGEKYLEWVDDPLSLDHILDSVSLYWFTDSFPRAIYPYRQFFGPKPKAITKAYYIGKPMGYSWFPREIAPMPLGWVKTTGNLVWHKSHEKGGHFAALERPQDLLDDVEEFVKAVWK</sequence>